<organism evidence="5 6">
    <name type="scientific">Candidatus Kurthia intestinigallinarum</name>
    <dbReference type="NCBI Taxonomy" id="1562256"/>
    <lineage>
        <taxon>Bacteria</taxon>
        <taxon>Bacillati</taxon>
        <taxon>Bacillota</taxon>
        <taxon>Bacilli</taxon>
        <taxon>Bacillales</taxon>
        <taxon>Caryophanaceae</taxon>
        <taxon>Kurthia</taxon>
    </lineage>
</organism>
<keyword evidence="1 2" id="KW-0732">Signal</keyword>
<dbReference type="GO" id="GO:0046872">
    <property type="term" value="F:metal ion binding"/>
    <property type="evidence" value="ECO:0007669"/>
    <property type="project" value="InterPro"/>
</dbReference>
<dbReference type="PANTHER" id="PTHR11575:SF24">
    <property type="entry name" value="5'-NUCLEOTIDASE"/>
    <property type="match status" value="1"/>
</dbReference>
<gene>
    <name evidence="5" type="ORF">QI30_17175</name>
</gene>
<comment type="caution">
    <text evidence="5">The sequence shown here is derived from an EMBL/GenBank/DDBJ whole genome shotgun (WGS) entry which is preliminary data.</text>
</comment>
<reference evidence="5 6" key="1">
    <citation type="submission" date="2014-11" db="EMBL/GenBank/DDBJ databases">
        <title>Genome sequence and analysis of novel Kurthia sp.</title>
        <authorList>
            <person name="Lawson J.N."/>
            <person name="Gonzalez J.E."/>
            <person name="Rinauldi L."/>
            <person name="Xuan Z."/>
            <person name="Firman A."/>
            <person name="Shaddox L."/>
            <person name="Trudeau A."/>
            <person name="Shah S."/>
            <person name="Reiman D."/>
        </authorList>
    </citation>
    <scope>NUCLEOTIDE SEQUENCE [LARGE SCALE GENOMIC DNA]</scope>
    <source>
        <strain evidence="5 6">3B1D</strain>
    </source>
</reference>
<feature type="signal peptide" evidence="2">
    <location>
        <begin position="1"/>
        <end position="28"/>
    </location>
</feature>
<feature type="chain" id="PRO_5018819112" evidence="2">
    <location>
        <begin position="29"/>
        <end position="589"/>
    </location>
</feature>
<dbReference type="SUPFAM" id="SSF56300">
    <property type="entry name" value="Metallo-dependent phosphatases"/>
    <property type="match status" value="1"/>
</dbReference>
<evidence type="ECO:0000313" key="6">
    <source>
        <dbReference type="Proteomes" id="UP000288623"/>
    </source>
</evidence>
<keyword evidence="2" id="KW-0547">Nucleotide-binding</keyword>
<feature type="domain" description="5'-Nucleotidase C-terminal" evidence="4">
    <location>
        <begin position="410"/>
        <end position="549"/>
    </location>
</feature>
<comment type="similarity">
    <text evidence="2">Belongs to the 5'-nucleotidase family.</text>
</comment>
<dbReference type="InterPro" id="IPR004843">
    <property type="entry name" value="Calcineurin-like_PHP"/>
</dbReference>
<feature type="domain" description="Calcineurin-like phosphoesterase" evidence="3">
    <location>
        <begin position="41"/>
        <end position="308"/>
    </location>
</feature>
<evidence type="ECO:0000259" key="4">
    <source>
        <dbReference type="Pfam" id="PF02872"/>
    </source>
</evidence>
<accession>A0A433RQ82</accession>
<dbReference type="GO" id="GO:0000166">
    <property type="term" value="F:nucleotide binding"/>
    <property type="evidence" value="ECO:0007669"/>
    <property type="project" value="UniProtKB-KW"/>
</dbReference>
<dbReference type="Pfam" id="PF02872">
    <property type="entry name" value="5_nucleotid_C"/>
    <property type="match status" value="1"/>
</dbReference>
<dbReference type="InterPro" id="IPR006179">
    <property type="entry name" value="5_nucleotidase/apyrase"/>
</dbReference>
<name>A0A433RQ82_9BACL</name>
<dbReference type="Proteomes" id="UP000288623">
    <property type="component" value="Unassembled WGS sequence"/>
</dbReference>
<dbReference type="RefSeq" id="WP_126991828.1">
    <property type="nucleotide sequence ID" value="NZ_JTFC01000042.1"/>
</dbReference>
<protein>
    <submittedName>
        <fullName evidence="5">5'-nucleotidase</fullName>
    </submittedName>
</protein>
<proteinExistence type="inferred from homology"/>
<dbReference type="InterPro" id="IPR006146">
    <property type="entry name" value="5'-Nucleotdase_CS"/>
</dbReference>
<dbReference type="PRINTS" id="PR01607">
    <property type="entry name" value="APYRASEFAMLY"/>
</dbReference>
<dbReference type="GO" id="GO:0030288">
    <property type="term" value="C:outer membrane-bounded periplasmic space"/>
    <property type="evidence" value="ECO:0007669"/>
    <property type="project" value="TreeGrafter"/>
</dbReference>
<dbReference type="Gene3D" id="3.90.780.10">
    <property type="entry name" value="5'-Nucleotidase, C-terminal domain"/>
    <property type="match status" value="1"/>
</dbReference>
<dbReference type="GO" id="GO:0008253">
    <property type="term" value="F:5'-nucleotidase activity"/>
    <property type="evidence" value="ECO:0007669"/>
    <property type="project" value="TreeGrafter"/>
</dbReference>
<sequence>MKKSKLIVSLSAALLLATVPFTTTDVMADAKVVDKTVPVQFLGMNDLHGYIDGNNKKDANGAAIGGMASLAYHFEQEKAAFAKANKLKATKNSLAIQAGDLVGGSPAISGLLQDEPVMNIVNAMNFSVGALGNHEFDEGIDEFKRLLKGDAPIKNVTQNYELVKDYQYNKSSMDVLSANINDKKTNKLLKGFKPYVIKKVDGVKVAFIGVVTPSIKDVVLAQHTQDIDIVDPGKAVAKYTKELRKKGVKAITVVAHASVSANKEANSSIPTQKDEQLTGEVIDMLKTVNKLDPKNSIDVVFGGHNHAYANDTYKKVRIVQAYNYGEAYSVVNGKISKKTKDFVSTPSATIKYNYTQPADVLNSNKVSKKVNKIVTEAKTIVGKIMDQPIATLDVDSLSKTAPTKVRPTDQYPIGGSEVGNLVTDAQLDYARSIDAEVDFAFTNSGGVRSNLNGIASANGFTVTRGAAQAVQPFGNTLNIIELTGAQVKAAINDQFIGGYGLEMAGLNYTFNENGVVDVFVNGQKIDEDRIYKAALNDFLLGGGDKFPTFIGAKVTQYLGVDTDIFINYVEKIGTIKKEDVSTLRLERVE</sequence>
<keyword evidence="2" id="KW-0378">Hydrolase</keyword>
<dbReference type="OrthoDB" id="9775118at2"/>
<dbReference type="InterPro" id="IPR008334">
    <property type="entry name" value="5'-Nucleotdase_C"/>
</dbReference>
<dbReference type="Pfam" id="PF00149">
    <property type="entry name" value="Metallophos"/>
    <property type="match status" value="1"/>
</dbReference>
<dbReference type="GO" id="GO:0009166">
    <property type="term" value="P:nucleotide catabolic process"/>
    <property type="evidence" value="ECO:0007669"/>
    <property type="project" value="InterPro"/>
</dbReference>
<evidence type="ECO:0000313" key="5">
    <source>
        <dbReference type="EMBL" id="RUS52490.1"/>
    </source>
</evidence>
<evidence type="ECO:0000256" key="2">
    <source>
        <dbReference type="RuleBase" id="RU362119"/>
    </source>
</evidence>
<dbReference type="SUPFAM" id="SSF55816">
    <property type="entry name" value="5'-nucleotidase (syn. UDP-sugar hydrolase), C-terminal domain"/>
    <property type="match status" value="1"/>
</dbReference>
<keyword evidence="6" id="KW-1185">Reference proteome</keyword>
<dbReference type="PANTHER" id="PTHR11575">
    <property type="entry name" value="5'-NUCLEOTIDASE-RELATED"/>
    <property type="match status" value="1"/>
</dbReference>
<dbReference type="PROSITE" id="PS00786">
    <property type="entry name" value="5_NUCLEOTIDASE_2"/>
    <property type="match status" value="1"/>
</dbReference>
<evidence type="ECO:0000256" key="1">
    <source>
        <dbReference type="ARBA" id="ARBA00022729"/>
    </source>
</evidence>
<dbReference type="InterPro" id="IPR029052">
    <property type="entry name" value="Metallo-depent_PP-like"/>
</dbReference>
<dbReference type="Gene3D" id="3.60.21.10">
    <property type="match status" value="1"/>
</dbReference>
<evidence type="ECO:0000259" key="3">
    <source>
        <dbReference type="Pfam" id="PF00149"/>
    </source>
</evidence>
<dbReference type="InterPro" id="IPR036907">
    <property type="entry name" value="5'-Nucleotdase_C_sf"/>
</dbReference>
<dbReference type="AlphaFoldDB" id="A0A433RQ82"/>
<dbReference type="EMBL" id="JTFC01000042">
    <property type="protein sequence ID" value="RUS52490.1"/>
    <property type="molecule type" value="Genomic_DNA"/>
</dbReference>
<dbReference type="GO" id="GO:0008768">
    <property type="term" value="F:UDP-sugar diphosphatase activity"/>
    <property type="evidence" value="ECO:0007669"/>
    <property type="project" value="TreeGrafter"/>
</dbReference>